<dbReference type="GO" id="GO:0003677">
    <property type="term" value="F:DNA binding"/>
    <property type="evidence" value="ECO:0007669"/>
    <property type="project" value="UniProtKB-UniRule"/>
</dbReference>
<dbReference type="PANTHER" id="PTHR47506">
    <property type="entry name" value="TRANSCRIPTIONAL REGULATORY PROTEIN"/>
    <property type="match status" value="1"/>
</dbReference>
<dbReference type="InterPro" id="IPR001647">
    <property type="entry name" value="HTH_TetR"/>
</dbReference>
<dbReference type="InterPro" id="IPR009057">
    <property type="entry name" value="Homeodomain-like_sf"/>
</dbReference>
<dbReference type="Gene3D" id="1.10.357.10">
    <property type="entry name" value="Tetracycline Repressor, domain 2"/>
    <property type="match status" value="1"/>
</dbReference>
<evidence type="ECO:0000256" key="4">
    <source>
        <dbReference type="PROSITE-ProRule" id="PRU00335"/>
    </source>
</evidence>
<dbReference type="SUPFAM" id="SSF46689">
    <property type="entry name" value="Homeodomain-like"/>
    <property type="match status" value="1"/>
</dbReference>
<proteinExistence type="predicted"/>
<name>A0A2W2BEC1_9ACTN</name>
<comment type="caution">
    <text evidence="6">The sequence shown here is derived from an EMBL/GenBank/DDBJ whole genome shotgun (WGS) entry which is preliminary data.</text>
</comment>
<evidence type="ECO:0000256" key="3">
    <source>
        <dbReference type="ARBA" id="ARBA00023163"/>
    </source>
</evidence>
<dbReference type="AlphaFoldDB" id="A0A2W2BEC1"/>
<protein>
    <submittedName>
        <fullName evidence="6">TetR family transcriptional regulator</fullName>
    </submittedName>
</protein>
<keyword evidence="7" id="KW-1185">Reference proteome</keyword>
<dbReference type="PROSITE" id="PS50977">
    <property type="entry name" value="HTH_TETR_2"/>
    <property type="match status" value="1"/>
</dbReference>
<dbReference type="PRINTS" id="PR00455">
    <property type="entry name" value="HTHTETR"/>
</dbReference>
<dbReference type="Pfam" id="PF00440">
    <property type="entry name" value="TetR_N"/>
    <property type="match status" value="1"/>
</dbReference>
<evidence type="ECO:0000256" key="2">
    <source>
        <dbReference type="ARBA" id="ARBA00023125"/>
    </source>
</evidence>
<reference evidence="6 7" key="1">
    <citation type="submission" date="2018-01" db="EMBL/GenBank/DDBJ databases">
        <title>Draft genome sequence of Jiangella sp. GTF31.</title>
        <authorList>
            <person name="Sahin N."/>
            <person name="Ay H."/>
            <person name="Saygin H."/>
        </authorList>
    </citation>
    <scope>NUCLEOTIDE SEQUENCE [LARGE SCALE GENOMIC DNA]</scope>
    <source>
        <strain evidence="6 7">GTF31</strain>
    </source>
</reference>
<dbReference type="EMBL" id="POTW01000023">
    <property type="protein sequence ID" value="PZF83600.1"/>
    <property type="molecule type" value="Genomic_DNA"/>
</dbReference>
<organism evidence="6 7">
    <name type="scientific">Jiangella anatolica</name>
    <dbReference type="NCBI Taxonomy" id="2670374"/>
    <lineage>
        <taxon>Bacteria</taxon>
        <taxon>Bacillati</taxon>
        <taxon>Actinomycetota</taxon>
        <taxon>Actinomycetes</taxon>
        <taxon>Jiangellales</taxon>
        <taxon>Jiangellaceae</taxon>
        <taxon>Jiangella</taxon>
    </lineage>
</organism>
<evidence type="ECO:0000313" key="7">
    <source>
        <dbReference type="Proteomes" id="UP000248764"/>
    </source>
</evidence>
<keyword evidence="2 4" id="KW-0238">DNA-binding</keyword>
<dbReference type="InterPro" id="IPR036271">
    <property type="entry name" value="Tet_transcr_reg_TetR-rel_C_sf"/>
</dbReference>
<dbReference type="PANTHER" id="PTHR47506:SF1">
    <property type="entry name" value="HTH-TYPE TRANSCRIPTIONAL REGULATOR YJDC"/>
    <property type="match status" value="1"/>
</dbReference>
<evidence type="ECO:0000256" key="1">
    <source>
        <dbReference type="ARBA" id="ARBA00023015"/>
    </source>
</evidence>
<sequence>MTTRAVPGPRERLLEAAKELTYAQGVGVGVDALLKSANVARRSLYEHFGGKDGLIAEVLRLTAAEDEAAYEQTMRAAGDDPRERLLAVFDWLGEVVAAPDFRGCRYLGAELALADPDHPAHAVIRGYREHLHELFERELRALGHPQPAGAADQLVLLIDGVLAVGAIRPDSRPAAAARRLAEHTVGDRRLSTGGS</sequence>
<dbReference type="SUPFAM" id="SSF48498">
    <property type="entry name" value="Tetracyclin repressor-like, C-terminal domain"/>
    <property type="match status" value="1"/>
</dbReference>
<keyword evidence="3" id="KW-0804">Transcription</keyword>
<evidence type="ECO:0000313" key="6">
    <source>
        <dbReference type="EMBL" id="PZF83600.1"/>
    </source>
</evidence>
<feature type="domain" description="HTH tetR-type" evidence="5">
    <location>
        <begin position="7"/>
        <end position="66"/>
    </location>
</feature>
<accession>A0A2W2BEC1</accession>
<dbReference type="RefSeq" id="WP_111254844.1">
    <property type="nucleotide sequence ID" value="NZ_POTW01000023.1"/>
</dbReference>
<feature type="DNA-binding region" description="H-T-H motif" evidence="4">
    <location>
        <begin position="29"/>
        <end position="48"/>
    </location>
</feature>
<dbReference type="Proteomes" id="UP000248764">
    <property type="component" value="Unassembled WGS sequence"/>
</dbReference>
<gene>
    <name evidence="6" type="ORF">C1I92_11710</name>
</gene>
<evidence type="ECO:0000259" key="5">
    <source>
        <dbReference type="PROSITE" id="PS50977"/>
    </source>
</evidence>
<keyword evidence="1" id="KW-0805">Transcription regulation</keyword>